<keyword evidence="3" id="KW-1185">Reference proteome</keyword>
<feature type="compositionally biased region" description="Polar residues" evidence="1">
    <location>
        <begin position="1"/>
        <end position="11"/>
    </location>
</feature>
<feature type="region of interest" description="Disordered" evidence="1">
    <location>
        <begin position="92"/>
        <end position="127"/>
    </location>
</feature>
<reference evidence="4" key="1">
    <citation type="submission" date="2017-02" db="UniProtKB">
        <authorList>
            <consortium name="WormBaseParasite"/>
        </authorList>
    </citation>
    <scope>IDENTIFICATION</scope>
</reference>
<dbReference type="OrthoDB" id="6273315at2759"/>
<sequence length="211" mass="23827">MSTSADGSISSPHDGRIRRQGSSIRRDVQTIFIDSEVMKGKSARHYQRSRSHSLVRGRRSRSGQQSPRPVYYEPEMIQAPSGTYRYRACSTDSSISSSLSSSTTDSSISSTIHRSTSSSSSDSSIGDTSRVKIIRVNQNSEPDYVDDGRVFVFDSKKHRIVEVPSRQGPHYQHFQRLSRQRRDRKLGWTMDGLSIVAYPGKETKKSLYMLQ</sequence>
<dbReference type="Proteomes" id="UP000278807">
    <property type="component" value="Unassembled WGS sequence"/>
</dbReference>
<feature type="region of interest" description="Disordered" evidence="1">
    <location>
        <begin position="1"/>
        <end position="24"/>
    </location>
</feature>
<evidence type="ECO:0000313" key="2">
    <source>
        <dbReference type="EMBL" id="VDN98314.1"/>
    </source>
</evidence>
<evidence type="ECO:0000313" key="4">
    <source>
        <dbReference type="WBParaSite" id="HNAJ_0000245601-mRNA-1"/>
    </source>
</evidence>
<dbReference type="AlphaFoldDB" id="A0A0R3T5W8"/>
<accession>A0A0R3T5W8</accession>
<proteinExistence type="predicted"/>
<dbReference type="WBParaSite" id="HNAJ_0000245601-mRNA-1">
    <property type="protein sequence ID" value="HNAJ_0000245601-mRNA-1"/>
    <property type="gene ID" value="HNAJ_0000245601"/>
</dbReference>
<organism evidence="4">
    <name type="scientific">Rodentolepis nana</name>
    <name type="common">Dwarf tapeworm</name>
    <name type="synonym">Hymenolepis nana</name>
    <dbReference type="NCBI Taxonomy" id="102285"/>
    <lineage>
        <taxon>Eukaryota</taxon>
        <taxon>Metazoa</taxon>
        <taxon>Spiralia</taxon>
        <taxon>Lophotrochozoa</taxon>
        <taxon>Platyhelminthes</taxon>
        <taxon>Cestoda</taxon>
        <taxon>Eucestoda</taxon>
        <taxon>Cyclophyllidea</taxon>
        <taxon>Hymenolepididae</taxon>
        <taxon>Rodentolepis</taxon>
    </lineage>
</organism>
<reference evidence="2 3" key="2">
    <citation type="submission" date="2018-11" db="EMBL/GenBank/DDBJ databases">
        <authorList>
            <consortium name="Pathogen Informatics"/>
        </authorList>
    </citation>
    <scope>NUCLEOTIDE SEQUENCE [LARGE SCALE GENOMIC DNA]</scope>
</reference>
<evidence type="ECO:0000256" key="1">
    <source>
        <dbReference type="SAM" id="MobiDB-lite"/>
    </source>
</evidence>
<evidence type="ECO:0000313" key="3">
    <source>
        <dbReference type="Proteomes" id="UP000278807"/>
    </source>
</evidence>
<protein>
    <submittedName>
        <fullName evidence="4">SHSP domain-containing protein</fullName>
    </submittedName>
</protein>
<name>A0A0R3T5W8_RODNA</name>
<feature type="compositionally biased region" description="Basic residues" evidence="1">
    <location>
        <begin position="41"/>
        <end position="61"/>
    </location>
</feature>
<feature type="region of interest" description="Disordered" evidence="1">
    <location>
        <begin position="36"/>
        <end position="76"/>
    </location>
</feature>
<gene>
    <name evidence="2" type="ORF">HNAJ_LOCUS2455</name>
</gene>
<dbReference type="EMBL" id="UZAE01001197">
    <property type="protein sequence ID" value="VDN98314.1"/>
    <property type="molecule type" value="Genomic_DNA"/>
</dbReference>